<name>A0A6I2GJF3_9LACT</name>
<reference evidence="2 3" key="1">
    <citation type="submission" date="2019-11" db="EMBL/GenBank/DDBJ databases">
        <title>Characterisation of Fundicoccus ignavus gen. nov. sp. nov., a novel genus of the family Aerococcaceae isolated from bulk tank milk.</title>
        <authorList>
            <person name="Siebert A."/>
            <person name="Huptas C."/>
            <person name="Wenning M."/>
            <person name="Scherer S."/>
            <person name="Doll E.V."/>
        </authorList>
    </citation>
    <scope>NUCLEOTIDE SEQUENCE [LARGE SCALE GENOMIC DNA]</scope>
    <source>
        <strain evidence="2 3">WS4759</strain>
    </source>
</reference>
<dbReference type="Pfam" id="PF04392">
    <property type="entry name" value="ABC_sub_bind"/>
    <property type="match status" value="1"/>
</dbReference>
<evidence type="ECO:0000256" key="1">
    <source>
        <dbReference type="SAM" id="SignalP"/>
    </source>
</evidence>
<gene>
    <name evidence="2" type="ORF">GIY09_02195</name>
</gene>
<dbReference type="RefSeq" id="WP_153863112.1">
    <property type="nucleotide sequence ID" value="NZ_WJQS01000002.1"/>
</dbReference>
<feature type="signal peptide" evidence="1">
    <location>
        <begin position="1"/>
        <end position="31"/>
    </location>
</feature>
<evidence type="ECO:0000313" key="2">
    <source>
        <dbReference type="EMBL" id="MRI84708.1"/>
    </source>
</evidence>
<dbReference type="Proteomes" id="UP000430975">
    <property type="component" value="Unassembled WGS sequence"/>
</dbReference>
<accession>A0A6I2GJF3</accession>
<keyword evidence="3" id="KW-1185">Reference proteome</keyword>
<comment type="caution">
    <text evidence="2">The sequence shown here is derived from an EMBL/GenBank/DDBJ whole genome shotgun (WGS) entry which is preliminary data.</text>
</comment>
<proteinExistence type="predicted"/>
<protein>
    <submittedName>
        <fullName evidence="2">ABC transporter substrate-binding protein</fullName>
    </submittedName>
</protein>
<dbReference type="PANTHER" id="PTHR35271">
    <property type="entry name" value="ABC TRANSPORTER, SUBSTRATE-BINDING LIPOPROTEIN-RELATED"/>
    <property type="match status" value="1"/>
</dbReference>
<keyword evidence="1" id="KW-0732">Signal</keyword>
<dbReference type="EMBL" id="WJQS01000002">
    <property type="protein sequence ID" value="MRI84708.1"/>
    <property type="molecule type" value="Genomic_DNA"/>
</dbReference>
<dbReference type="AlphaFoldDB" id="A0A6I2GJF3"/>
<dbReference type="CDD" id="cd06325">
    <property type="entry name" value="PBP1_ABC_unchar_transporter"/>
    <property type="match status" value="1"/>
</dbReference>
<dbReference type="SUPFAM" id="SSF53822">
    <property type="entry name" value="Periplasmic binding protein-like I"/>
    <property type="match status" value="1"/>
</dbReference>
<dbReference type="InterPro" id="IPR007487">
    <property type="entry name" value="ABC_transpt-TYRBP-like"/>
</dbReference>
<dbReference type="InterPro" id="IPR028082">
    <property type="entry name" value="Peripla_BP_I"/>
</dbReference>
<dbReference type="Gene3D" id="3.40.50.2300">
    <property type="match status" value="2"/>
</dbReference>
<evidence type="ECO:0000313" key="3">
    <source>
        <dbReference type="Proteomes" id="UP000430975"/>
    </source>
</evidence>
<sequence>MKQFKKTVLAVVTLATVLFSSFGLTPLQVNAQEAIDIAIVQFVSHPSLDQIVQGIKDELAANGYVEGENLTIEFHNAEADINLLSTIAEQVVSEEPDLIFAVTTPVSQAFQNQTSELPIIMAGVTDPVSAGLVEDVEKPGENISGTSDAFPLEKHFDLMLQVDPSIKKIGMIYTSSEDNAQAEIESAKEVAESMGLEVVVEGIATTLDMQMVAENLSSQVDAIYVGSDNTIASAFETLLDATDRMDIAVYPSVDNMVEQGGLAAVAINQADLGIEAAKIGIDVLNGTAIGDIPIHFVENLRLVYNSDTAERLNVEIEAGLLETLEDLSGE</sequence>
<feature type="chain" id="PRO_5026177035" evidence="1">
    <location>
        <begin position="32"/>
        <end position="330"/>
    </location>
</feature>
<organism evidence="2 3">
    <name type="scientific">Fundicoccus ignavus</name>
    <dbReference type="NCBI Taxonomy" id="2664442"/>
    <lineage>
        <taxon>Bacteria</taxon>
        <taxon>Bacillati</taxon>
        <taxon>Bacillota</taxon>
        <taxon>Bacilli</taxon>
        <taxon>Lactobacillales</taxon>
        <taxon>Aerococcaceae</taxon>
        <taxon>Fundicoccus</taxon>
    </lineage>
</organism>
<dbReference type="PANTHER" id="PTHR35271:SF1">
    <property type="entry name" value="ABC TRANSPORTER, SUBSTRATE-BINDING LIPOPROTEIN"/>
    <property type="match status" value="1"/>
</dbReference>